<name>A0A058ZVS6_EUCGR</name>
<evidence type="ECO:0000313" key="1">
    <source>
        <dbReference type="EMBL" id="KAK2632936.1"/>
    </source>
</evidence>
<protein>
    <submittedName>
        <fullName evidence="2">Uncharacterized protein</fullName>
    </submittedName>
</protein>
<reference evidence="1" key="3">
    <citation type="submission" date="2023-04" db="EMBL/GenBank/DDBJ databases">
        <title>WGS assembly of Eucalyptus grandis.</title>
        <authorList>
            <person name="Myburg A."/>
            <person name="Grattapaglia D."/>
            <person name="Tuskan G."/>
            <person name="Hellsten U."/>
            <person name="Hayes R."/>
            <person name="Grimwood J."/>
            <person name="Jenkins J."/>
            <person name="Lindquist E."/>
            <person name="Tice H."/>
            <person name="Bauer D."/>
            <person name="Goodstein D."/>
            <person name="Dubchak I."/>
            <person name="Poliakov A."/>
            <person name="Mizrachi E."/>
            <person name="Kullan A."/>
            <person name="Hussey S."/>
            <person name="Pinard D."/>
            <person name="Van D."/>
            <person name="Singh P."/>
            <person name="Van J."/>
            <person name="Silva-Junior O."/>
            <person name="Togawa R."/>
            <person name="Pappas M."/>
            <person name="Faria D."/>
            <person name="Sansaloni C."/>
            <person name="Petroli C."/>
            <person name="Yang X."/>
            <person name="Ranjan P."/>
            <person name="Tschaplinski T."/>
            <person name="Ye C."/>
            <person name="Li T."/>
            <person name="Sterck L."/>
            <person name="Vanneste K."/>
            <person name="Murat F."/>
            <person name="Soler M."/>
            <person name="Clemente H."/>
            <person name="Saidi N."/>
            <person name="Cassan-Wang H."/>
            <person name="Dunand C."/>
            <person name="Hefer C."/>
            <person name="Bornberg-Bauer E."/>
            <person name="Kersting A."/>
            <person name="Vining K."/>
            <person name="Amarasinghe V."/>
            <person name="Ranik M."/>
            <person name="Naithani S."/>
            <person name="Elser J."/>
            <person name="Boyd A."/>
            <person name="Liston A."/>
            <person name="Spatafora J."/>
            <person name="Dharmwardhana P."/>
            <person name="Raja R."/>
            <person name="Sullivan C."/>
            <person name="Romanel E."/>
            <person name="Alves-Ferreira M."/>
            <person name="Kulheim C."/>
            <person name="Foley W."/>
            <person name="Carocha V."/>
            <person name="Paiva J."/>
            <person name="Kudrna D."/>
            <person name="Brommonschenkel S."/>
            <person name="Pasquali G."/>
            <person name="Byrne M."/>
            <person name="Rigault P."/>
            <person name="Tibbits J."/>
            <person name="Spokevicius A."/>
            <person name="Jones R."/>
            <person name="Steane D."/>
            <person name="Vaillancourt R."/>
            <person name="Potts B."/>
            <person name="Joubert F."/>
            <person name="Barry K."/>
            <person name="Pappas G."/>
            <person name="Strauss S."/>
            <person name="Jaiswal P."/>
            <person name="Grima-Pettenati J."/>
            <person name="Salse J."/>
            <person name="Van D."/>
            <person name="Rokhsar D."/>
            <person name="Schmutz J."/>
        </authorList>
    </citation>
    <scope>NUCLEOTIDE SEQUENCE</scope>
    <source>
        <tissue evidence="1">Leaf extractions</tissue>
    </source>
</reference>
<organism evidence="2">
    <name type="scientific">Eucalyptus grandis</name>
    <name type="common">Flooded gum</name>
    <dbReference type="NCBI Taxonomy" id="71139"/>
    <lineage>
        <taxon>Eukaryota</taxon>
        <taxon>Viridiplantae</taxon>
        <taxon>Streptophyta</taxon>
        <taxon>Embryophyta</taxon>
        <taxon>Tracheophyta</taxon>
        <taxon>Spermatophyta</taxon>
        <taxon>Magnoliopsida</taxon>
        <taxon>eudicotyledons</taxon>
        <taxon>Gunneridae</taxon>
        <taxon>Pentapetalae</taxon>
        <taxon>rosids</taxon>
        <taxon>malvids</taxon>
        <taxon>Myrtales</taxon>
        <taxon>Myrtaceae</taxon>
        <taxon>Myrtoideae</taxon>
        <taxon>Eucalypteae</taxon>
        <taxon>Eucalyptus</taxon>
    </lineage>
</organism>
<evidence type="ECO:0000313" key="2">
    <source>
        <dbReference type="EMBL" id="KCW45436.1"/>
    </source>
</evidence>
<dbReference type="EMBL" id="KK198825">
    <property type="protein sequence ID" value="KCW45436.1"/>
    <property type="molecule type" value="Genomic_DNA"/>
</dbReference>
<proteinExistence type="predicted"/>
<accession>A0A058ZVS6</accession>
<gene>
    <name evidence="2" type="ORF">EUGRSUZ_L00855</name>
</gene>
<dbReference type="InParanoid" id="A0A058ZVS6"/>
<dbReference type="EMBL" id="MU848310">
    <property type="protein sequence ID" value="KAK2632936.1"/>
    <property type="molecule type" value="Genomic_DNA"/>
</dbReference>
<dbReference type="Gramene" id="KCW45436">
    <property type="protein sequence ID" value="KCW45436"/>
    <property type="gene ID" value="EUGRSUZ_L00855"/>
</dbReference>
<evidence type="ECO:0000313" key="3">
    <source>
        <dbReference type="Proteomes" id="UP000030711"/>
    </source>
</evidence>
<keyword evidence="3" id="KW-1185">Reference proteome</keyword>
<dbReference type="Proteomes" id="UP000030711">
    <property type="component" value="Unassembled WGS sequence"/>
</dbReference>
<reference evidence="1" key="4">
    <citation type="submission" date="2023-07" db="EMBL/GenBank/DDBJ databases">
        <authorList>
            <person name="Myburg A.A."/>
            <person name="Grattapaglia D."/>
            <person name="Tuskan G.A."/>
            <person name="Hellsten U."/>
            <person name="Hayes R.D."/>
            <person name="Grimwood J."/>
            <person name="Jenkins J."/>
            <person name="Lindquist E."/>
            <person name="Tice H."/>
            <person name="Bauer D."/>
            <person name="Goodstein D.M."/>
            <person name="Dubchak I."/>
            <person name="Poliakov A."/>
            <person name="Mizrachi E."/>
            <person name="Kullan A.R."/>
            <person name="Hussey S.G."/>
            <person name="Pinard D."/>
            <person name="Van D.M."/>
            <person name="Singh P."/>
            <person name="Van J.I."/>
            <person name="Silva-Junior O.B."/>
            <person name="Togawa R.C."/>
            <person name="Pappas M.R."/>
            <person name="Faria D.A."/>
            <person name="Sansaloni C.P."/>
            <person name="Petroli C.D."/>
            <person name="Yang X."/>
            <person name="Ranjan P."/>
            <person name="Tschaplinski T.J."/>
            <person name="Ye C.Y."/>
            <person name="Li T."/>
            <person name="Sterck L."/>
            <person name="Vanneste K."/>
            <person name="Murat F."/>
            <person name="Soler M."/>
            <person name="Clemente H.S."/>
            <person name="Saidi N."/>
            <person name="Cassan-Wang H."/>
            <person name="Dunand C."/>
            <person name="Hefer C.A."/>
            <person name="Bornberg-Bauer E."/>
            <person name="Kersting A.R."/>
            <person name="Vining K."/>
            <person name="Amarasinghe V."/>
            <person name="Ranik M."/>
            <person name="Naithani S."/>
            <person name="Elser J."/>
            <person name="Boyd A.E."/>
            <person name="Liston A."/>
            <person name="Spatafora J.W."/>
            <person name="Dharmwardhana P."/>
            <person name="Raja R."/>
            <person name="Sullivan C."/>
            <person name="Romanel E."/>
            <person name="Alves-Ferreira M."/>
            <person name="Kulheim C."/>
            <person name="Foley W."/>
            <person name="Carocha V."/>
            <person name="Paiva J."/>
            <person name="Kudrna D."/>
            <person name="Brommonschenkel S.H."/>
            <person name="Pasquali G."/>
            <person name="Byrne M."/>
            <person name="Rigault P."/>
            <person name="Tibbits J."/>
            <person name="Spokevicius A."/>
            <person name="Jones R.C."/>
            <person name="Steane D.A."/>
            <person name="Vaillancourt R.E."/>
            <person name="Potts B.M."/>
            <person name="Joubert F."/>
            <person name="Barry K."/>
            <person name="Pappas G.J."/>
            <person name="Strauss S.H."/>
            <person name="Jaiswal P."/>
            <person name="Grima-Pettenati J."/>
            <person name="Salse J."/>
            <person name="Van D.P."/>
            <person name="Rokhsar D.S."/>
            <person name="Schmutz J."/>
        </authorList>
    </citation>
    <scope>NUCLEOTIDE SEQUENCE</scope>
    <source>
        <tissue evidence="1">Leaf extractions</tissue>
    </source>
</reference>
<dbReference type="AlphaFoldDB" id="A0A058ZVS6"/>
<sequence>MHHETLNTYMKGVQIRGCIDSKLLSAKRATSWFLMARKTTDLGQLHGQPWKSNKYEQSIKEIHSTKCPVLTSAVILKS</sequence>
<reference evidence="1" key="2">
    <citation type="journal article" date="2014" name="Nature">
        <title>The genome of Eucalyptus grandis.</title>
        <authorList>
            <person name="Myburg A.A."/>
            <person name="Grattapaglia D."/>
            <person name="Tuskan G.A."/>
            <person name="Hellsten U."/>
            <person name="Hayes R.D."/>
            <person name="Grimwood J."/>
            <person name="Jenkins J."/>
            <person name="Lindquist E."/>
            <person name="Tice H."/>
            <person name="Bauer D."/>
            <person name="Goodstein D.M."/>
            <person name="Dubchak I."/>
            <person name="Poliakov A."/>
            <person name="Mizrachi E."/>
            <person name="Kullan A.R."/>
            <person name="Hussey S.G."/>
            <person name="Pinard D."/>
            <person name="van der Merwe K."/>
            <person name="Singh P."/>
            <person name="van Jaarsveld I."/>
            <person name="Silva-Junior O.B."/>
            <person name="Togawa R.C."/>
            <person name="Pappas M.R."/>
            <person name="Faria D.A."/>
            <person name="Sansaloni C.P."/>
            <person name="Petroli C.D."/>
            <person name="Yang X."/>
            <person name="Ranjan P."/>
            <person name="Tschaplinski T.J."/>
            <person name="Ye C.Y."/>
            <person name="Li T."/>
            <person name="Sterck L."/>
            <person name="Vanneste K."/>
            <person name="Murat F."/>
            <person name="Soler M."/>
            <person name="Clemente H.S."/>
            <person name="Saidi N."/>
            <person name="Cassan-Wang H."/>
            <person name="Dunand C."/>
            <person name="Hefer C.A."/>
            <person name="Bornberg-Bauer E."/>
            <person name="Kersting A.R."/>
            <person name="Vining K."/>
            <person name="Amarasinghe V."/>
            <person name="Ranik M."/>
            <person name="Naithani S."/>
            <person name="Elser J."/>
            <person name="Boyd A.E."/>
            <person name="Liston A."/>
            <person name="Spatafora J.W."/>
            <person name="Dharmwardhana P."/>
            <person name="Raja R."/>
            <person name="Sullivan C."/>
            <person name="Romanel E."/>
            <person name="Alves-Ferreira M."/>
            <person name="Kulheim C."/>
            <person name="Foley W."/>
            <person name="Carocha V."/>
            <person name="Paiva J."/>
            <person name="Kudrna D."/>
            <person name="Brommonschenkel S.H."/>
            <person name="Pasquali G."/>
            <person name="Byrne M."/>
            <person name="Rigault P."/>
            <person name="Tibbits J."/>
            <person name="Spokevicius A."/>
            <person name="Jones R.C."/>
            <person name="Steane D.A."/>
            <person name="Vaillancourt R.E."/>
            <person name="Potts B.M."/>
            <person name="Joubert F."/>
            <person name="Barry K."/>
            <person name="Pappas G.J."/>
            <person name="Strauss S.H."/>
            <person name="Jaiswal P."/>
            <person name="Grima-Pettenati J."/>
            <person name="Salse J."/>
            <person name="Van de Peer Y."/>
            <person name="Rokhsar D.S."/>
            <person name="Schmutz J."/>
        </authorList>
    </citation>
    <scope>NUCLEOTIDE SEQUENCE</scope>
    <source>
        <tissue evidence="1">Leaf extractions</tissue>
    </source>
</reference>
<reference evidence="2" key="1">
    <citation type="submission" date="2013-07" db="EMBL/GenBank/DDBJ databases">
        <title>The genome of Eucalyptus grandis.</title>
        <authorList>
            <person name="Schmutz J."/>
            <person name="Hayes R."/>
            <person name="Myburg A."/>
            <person name="Tuskan G."/>
            <person name="Grattapaglia D."/>
            <person name="Rokhsar D.S."/>
        </authorList>
    </citation>
    <scope>NUCLEOTIDE SEQUENCE</scope>
    <source>
        <tissue evidence="2">Leaf extractions</tissue>
    </source>
</reference>